<gene>
    <name evidence="2" type="ORF">SAMN02583745_02357</name>
</gene>
<reference evidence="3" key="1">
    <citation type="submission" date="2016-10" db="EMBL/GenBank/DDBJ databases">
        <authorList>
            <person name="Varghese N."/>
            <person name="Submissions S."/>
        </authorList>
    </citation>
    <scope>NUCLEOTIDE SEQUENCE [LARGE SCALE GENOMIC DNA]</scope>
    <source>
        <strain evidence="3">DSM 18579</strain>
    </source>
</reference>
<accession>A0A1I0EFP2</accession>
<dbReference type="EMBL" id="FOHV01000026">
    <property type="protein sequence ID" value="SET43831.1"/>
    <property type="molecule type" value="Genomic_DNA"/>
</dbReference>
<sequence>MPWTFSHPAAVIPIARICNGKVPAIGLVVGSCSPDFGYYLNTWDIATRSHSFVHSLYIALPICLILIAIFSTLRDGVLQLLPKIYSQVFEKFIPQIGIPKFRNLFFMVVAIVIGIYSHIIWDSFTHNPKYFRDWWPFIGYVFTVKGIEIPFFKILQHSSSVIGISLLLYWLIKTVNLHRKQQVNPLKSKSISWQVVYLFCIIIVCATLSILNYAYRFEIKISELHHFLFINAVQGGMLVFCFFLLSAAALQIKVVIDKVVGKTI</sequence>
<proteinExistence type="predicted"/>
<feature type="transmembrane region" description="Helical" evidence="1">
    <location>
        <begin position="193"/>
        <end position="215"/>
    </location>
</feature>
<keyword evidence="3" id="KW-1185">Reference proteome</keyword>
<feature type="transmembrane region" description="Helical" evidence="1">
    <location>
        <begin position="154"/>
        <end position="172"/>
    </location>
</feature>
<dbReference type="Pfam" id="PF13803">
    <property type="entry name" value="DUF4184"/>
    <property type="match status" value="1"/>
</dbReference>
<feature type="transmembrane region" description="Helical" evidence="1">
    <location>
        <begin position="52"/>
        <end position="73"/>
    </location>
</feature>
<evidence type="ECO:0000256" key="1">
    <source>
        <dbReference type="SAM" id="Phobius"/>
    </source>
</evidence>
<organism evidence="2 3">
    <name type="scientific">Thorsellia anophelis DSM 18579</name>
    <dbReference type="NCBI Taxonomy" id="1123402"/>
    <lineage>
        <taxon>Bacteria</taxon>
        <taxon>Pseudomonadati</taxon>
        <taxon>Pseudomonadota</taxon>
        <taxon>Gammaproteobacteria</taxon>
        <taxon>Enterobacterales</taxon>
        <taxon>Thorselliaceae</taxon>
        <taxon>Thorsellia</taxon>
    </lineage>
</organism>
<dbReference type="STRING" id="1123402.SAMN02583745_02357"/>
<dbReference type="OrthoDB" id="8481923at2"/>
<dbReference type="AlphaFoldDB" id="A0A1I0EFP2"/>
<keyword evidence="1" id="KW-1133">Transmembrane helix</keyword>
<dbReference type="RefSeq" id="WP_093321350.1">
    <property type="nucleotide sequence ID" value="NZ_FOHV01000026.1"/>
</dbReference>
<keyword evidence="1" id="KW-0812">Transmembrane</keyword>
<feature type="transmembrane region" description="Helical" evidence="1">
    <location>
        <begin position="104"/>
        <end position="121"/>
    </location>
</feature>
<evidence type="ECO:0000313" key="3">
    <source>
        <dbReference type="Proteomes" id="UP000242642"/>
    </source>
</evidence>
<feature type="transmembrane region" description="Helical" evidence="1">
    <location>
        <begin position="227"/>
        <end position="250"/>
    </location>
</feature>
<keyword evidence="1" id="KW-0472">Membrane</keyword>
<evidence type="ECO:0000313" key="2">
    <source>
        <dbReference type="EMBL" id="SET43831.1"/>
    </source>
</evidence>
<dbReference type="InterPro" id="IPR025238">
    <property type="entry name" value="DUF4184"/>
</dbReference>
<dbReference type="Proteomes" id="UP000242642">
    <property type="component" value="Unassembled WGS sequence"/>
</dbReference>
<name>A0A1I0EFP2_9GAMM</name>
<protein>
    <submittedName>
        <fullName evidence="2">Uncharacterized protein</fullName>
    </submittedName>
</protein>